<proteinExistence type="predicted"/>
<reference evidence="2" key="1">
    <citation type="journal article" date="2017" name="Nat. Ecol. Evol.">
        <title>Genome expansion and lineage-specific genetic innovations in the forest pathogenic fungi Armillaria.</title>
        <authorList>
            <person name="Sipos G."/>
            <person name="Prasanna A.N."/>
            <person name="Walter M.C."/>
            <person name="O'Connor E."/>
            <person name="Balint B."/>
            <person name="Krizsan K."/>
            <person name="Kiss B."/>
            <person name="Hess J."/>
            <person name="Varga T."/>
            <person name="Slot J."/>
            <person name="Riley R."/>
            <person name="Boka B."/>
            <person name="Rigling D."/>
            <person name="Barry K."/>
            <person name="Lee J."/>
            <person name="Mihaltcheva S."/>
            <person name="LaButti K."/>
            <person name="Lipzen A."/>
            <person name="Waldron R."/>
            <person name="Moloney N.M."/>
            <person name="Sperisen C."/>
            <person name="Kredics L."/>
            <person name="Vagvoelgyi C."/>
            <person name="Patrignani A."/>
            <person name="Fitzpatrick D."/>
            <person name="Nagy I."/>
            <person name="Doyle S."/>
            <person name="Anderson J.B."/>
            <person name="Grigoriev I.V."/>
            <person name="Gueldener U."/>
            <person name="Muensterkoetter M."/>
            <person name="Nagy L.G."/>
        </authorList>
    </citation>
    <scope>NUCLEOTIDE SEQUENCE [LARGE SCALE GENOMIC DNA]</scope>
    <source>
        <strain evidence="2">Ar21-2</strain>
    </source>
</reference>
<evidence type="ECO:0000313" key="2">
    <source>
        <dbReference type="Proteomes" id="UP000217790"/>
    </source>
</evidence>
<accession>A0A2H3D0N8</accession>
<dbReference type="AlphaFoldDB" id="A0A2H3D0N8"/>
<dbReference type="InParanoid" id="A0A2H3D0N8"/>
<dbReference type="OrthoDB" id="3245961at2759"/>
<dbReference type="Proteomes" id="UP000217790">
    <property type="component" value="Unassembled WGS sequence"/>
</dbReference>
<evidence type="ECO:0000313" key="1">
    <source>
        <dbReference type="EMBL" id="PBK82567.1"/>
    </source>
</evidence>
<organism evidence="1 2">
    <name type="scientific">Armillaria gallica</name>
    <name type="common">Bulbous honey fungus</name>
    <name type="synonym">Armillaria bulbosa</name>
    <dbReference type="NCBI Taxonomy" id="47427"/>
    <lineage>
        <taxon>Eukaryota</taxon>
        <taxon>Fungi</taxon>
        <taxon>Dikarya</taxon>
        <taxon>Basidiomycota</taxon>
        <taxon>Agaricomycotina</taxon>
        <taxon>Agaricomycetes</taxon>
        <taxon>Agaricomycetidae</taxon>
        <taxon>Agaricales</taxon>
        <taxon>Marasmiineae</taxon>
        <taxon>Physalacriaceae</taxon>
        <taxon>Armillaria</taxon>
    </lineage>
</organism>
<protein>
    <submittedName>
        <fullName evidence="1">Uncharacterized protein</fullName>
    </submittedName>
</protein>
<feature type="non-terminal residue" evidence="1">
    <location>
        <position position="99"/>
    </location>
</feature>
<gene>
    <name evidence="1" type="ORF">ARMGADRAFT_1001607</name>
</gene>
<sequence length="99" mass="11292">MTHLTTAHSHSLLVGLSTDELEAWRKAYLEDPHFSDVLKSLQDPKSNIMPLYPQYFYSSEGLFYFEDSNGNSRLCVPQTLRVQVMDQIHNTFTESAHGG</sequence>
<name>A0A2H3D0N8_ARMGA</name>
<dbReference type="EMBL" id="KZ293716">
    <property type="protein sequence ID" value="PBK82567.1"/>
    <property type="molecule type" value="Genomic_DNA"/>
</dbReference>
<keyword evidence="2" id="KW-1185">Reference proteome</keyword>